<dbReference type="GO" id="GO:0016787">
    <property type="term" value="F:hydrolase activity"/>
    <property type="evidence" value="ECO:0007669"/>
    <property type="project" value="UniProtKB-KW"/>
</dbReference>
<proteinExistence type="predicted"/>
<evidence type="ECO:0000313" key="2">
    <source>
        <dbReference type="Proteomes" id="UP001297092"/>
    </source>
</evidence>
<dbReference type="RefSeq" id="WP_214113015.1">
    <property type="nucleotide sequence ID" value="NZ_JAHCTB010000003.1"/>
</dbReference>
<dbReference type="InterPro" id="IPR029058">
    <property type="entry name" value="AB_hydrolase_fold"/>
</dbReference>
<protein>
    <submittedName>
        <fullName evidence="1">Alpha/beta hydrolase</fullName>
    </submittedName>
</protein>
<dbReference type="Proteomes" id="UP001297092">
    <property type="component" value="Unassembled WGS sequence"/>
</dbReference>
<accession>A0ABS5S6U1</accession>
<dbReference type="EMBL" id="JAHCTB010000003">
    <property type="protein sequence ID" value="MBT0608144.1"/>
    <property type="molecule type" value="Genomic_DNA"/>
</dbReference>
<comment type="caution">
    <text evidence="1">The sequence shown here is derived from an EMBL/GenBank/DDBJ whole genome shotgun (WGS) entry which is preliminary data.</text>
</comment>
<dbReference type="SUPFAM" id="SSF53474">
    <property type="entry name" value="alpha/beta-Hydrolases"/>
    <property type="match status" value="1"/>
</dbReference>
<sequence length="220" mass="25654">MKSEKTHVYFVPGLAAGKEIFRNIKLPEQDYEIHILEWLIPKKNEKLQEYAKRMAKRVENDNSVLVGVSFGGVMVQEMSEFLELKKLIIISSVKSRNELPKRMKWASNTKMYKLIPTRLVLGAKDLTKFAIGPRTRKRLAIYQEYLHVRDKDYLDWAIANMVNWPRKNPISEVYHLHGDKDPVFPIKNISKSKVIHDGTHIMIITRGKEISQKLVDIIEE</sequence>
<reference evidence="1 2" key="1">
    <citation type="submission" date="2021-05" db="EMBL/GenBank/DDBJ databases">
        <title>Aequorivita echinoideorum JCM 30378 genome.</title>
        <authorList>
            <person name="Zhang H."/>
            <person name="Li C."/>
        </authorList>
    </citation>
    <scope>NUCLEOTIDE SEQUENCE [LARGE SCALE GENOMIC DNA]</scope>
    <source>
        <strain evidence="1 2">JCM30378</strain>
    </source>
</reference>
<organism evidence="1 2">
    <name type="scientific">Aequorivita echinoideorum</name>
    <dbReference type="NCBI Taxonomy" id="1549647"/>
    <lineage>
        <taxon>Bacteria</taxon>
        <taxon>Pseudomonadati</taxon>
        <taxon>Bacteroidota</taxon>
        <taxon>Flavobacteriia</taxon>
        <taxon>Flavobacteriales</taxon>
        <taxon>Flavobacteriaceae</taxon>
        <taxon>Aequorivita</taxon>
    </lineage>
</organism>
<keyword evidence="2" id="KW-1185">Reference proteome</keyword>
<dbReference type="Gene3D" id="3.40.50.1820">
    <property type="entry name" value="alpha/beta hydrolase"/>
    <property type="match status" value="1"/>
</dbReference>
<evidence type="ECO:0000313" key="1">
    <source>
        <dbReference type="EMBL" id="MBT0608144.1"/>
    </source>
</evidence>
<gene>
    <name evidence="1" type="ORF">KIV10_08120</name>
</gene>
<keyword evidence="1" id="KW-0378">Hydrolase</keyword>
<name>A0ABS5S6U1_9FLAO</name>